<protein>
    <recommendedName>
        <fullName evidence="4">DUF4190 domain-containing protein</fullName>
    </recommendedName>
</protein>
<comment type="caution">
    <text evidence="2">The sequence shown here is derived from an EMBL/GenBank/DDBJ whole genome shotgun (WGS) entry which is preliminary data.</text>
</comment>
<dbReference type="OrthoDB" id="4794509at2"/>
<dbReference type="Proteomes" id="UP000462152">
    <property type="component" value="Unassembled WGS sequence"/>
</dbReference>
<evidence type="ECO:0000313" key="2">
    <source>
        <dbReference type="EMBL" id="MUN54663.1"/>
    </source>
</evidence>
<keyword evidence="3" id="KW-1185">Reference proteome</keyword>
<organism evidence="2 3">
    <name type="scientific">Rothia koreensis</name>
    <dbReference type="NCBI Taxonomy" id="592378"/>
    <lineage>
        <taxon>Bacteria</taxon>
        <taxon>Bacillati</taxon>
        <taxon>Actinomycetota</taxon>
        <taxon>Actinomycetes</taxon>
        <taxon>Micrococcales</taxon>
        <taxon>Micrococcaceae</taxon>
        <taxon>Rothia</taxon>
    </lineage>
</organism>
<keyword evidence="1" id="KW-1133">Transmembrane helix</keyword>
<sequence>MVLGICSIAAGWLVVAPLIGLVLGMKSRQREPLARGRSLWGIILNGACLAVWIVLGIIMLAGIILGAVNR</sequence>
<proteinExistence type="predicted"/>
<feature type="transmembrane region" description="Helical" evidence="1">
    <location>
        <begin position="40"/>
        <end position="68"/>
    </location>
</feature>
<evidence type="ECO:0000256" key="1">
    <source>
        <dbReference type="SAM" id="Phobius"/>
    </source>
</evidence>
<keyword evidence="1" id="KW-0472">Membrane</keyword>
<dbReference type="AlphaFoldDB" id="A0A7K1LHX5"/>
<accession>A0A7K1LHX5</accession>
<dbReference type="EMBL" id="WOGT01000002">
    <property type="protein sequence ID" value="MUN54663.1"/>
    <property type="molecule type" value="Genomic_DNA"/>
</dbReference>
<gene>
    <name evidence="2" type="ORF">GMA10_05460</name>
</gene>
<evidence type="ECO:0000313" key="3">
    <source>
        <dbReference type="Proteomes" id="UP000462152"/>
    </source>
</evidence>
<evidence type="ECO:0008006" key="4">
    <source>
        <dbReference type="Google" id="ProtNLM"/>
    </source>
</evidence>
<keyword evidence="1" id="KW-0812">Transmembrane</keyword>
<reference evidence="2 3" key="1">
    <citation type="submission" date="2019-12" db="EMBL/GenBank/DDBJ databases">
        <authorList>
            <person name="Li J."/>
            <person name="Shi Y."/>
            <person name="Xu G."/>
            <person name="Xiao D."/>
            <person name="Ran X."/>
        </authorList>
    </citation>
    <scope>NUCLEOTIDE SEQUENCE [LARGE SCALE GENOMIC DNA]</scope>
    <source>
        <strain evidence="2 3">JCM 15915</strain>
    </source>
</reference>
<name>A0A7K1LHX5_9MICC</name>